<dbReference type="OMA" id="RYENIIP"/>
<dbReference type="GO" id="GO:0005829">
    <property type="term" value="C:cytosol"/>
    <property type="evidence" value="ECO:0007669"/>
    <property type="project" value="TreeGrafter"/>
</dbReference>
<dbReference type="EMBL" id="UZAU01000024">
    <property type="status" value="NOT_ANNOTATED_CDS"/>
    <property type="molecule type" value="Genomic_DNA"/>
</dbReference>
<accession>A0A803NGD9</accession>
<dbReference type="InterPro" id="IPR011009">
    <property type="entry name" value="Kinase-like_dom_sf"/>
</dbReference>
<dbReference type="EnsemblPlants" id="evm.model.01.1282">
    <property type="protein sequence ID" value="cds.evm.model.01.1282"/>
    <property type="gene ID" value="evm.TU.01.1282"/>
</dbReference>
<dbReference type="Gene3D" id="2.60.260.20">
    <property type="entry name" value="Urease metallochaperone UreE, N-terminal domain"/>
    <property type="match status" value="1"/>
</dbReference>
<dbReference type="InterPro" id="IPR008271">
    <property type="entry name" value="Ser/Thr_kinase_AS"/>
</dbReference>
<dbReference type="InterPro" id="IPR051339">
    <property type="entry name" value="DnaJ_subfamily_B"/>
</dbReference>
<feature type="domain" description="Protein kinase" evidence="2">
    <location>
        <begin position="1"/>
        <end position="144"/>
    </location>
</feature>
<dbReference type="InterPro" id="IPR002939">
    <property type="entry name" value="DnaJ_C"/>
</dbReference>
<evidence type="ECO:0000313" key="3">
    <source>
        <dbReference type="EnsemblPlants" id="cds.evm.model.01.1282"/>
    </source>
</evidence>
<evidence type="ECO:0000256" key="1">
    <source>
        <dbReference type="ARBA" id="ARBA00023186"/>
    </source>
</evidence>
<keyword evidence="4" id="KW-1185">Reference proteome</keyword>
<dbReference type="PANTHER" id="PTHR24078:SF522">
    <property type="entry name" value="DNAJ CHAPERONE C-TERMINAL DOMAIN-CONTAINING PROTEIN"/>
    <property type="match status" value="1"/>
</dbReference>
<dbReference type="Pfam" id="PF00069">
    <property type="entry name" value="Pkinase"/>
    <property type="match status" value="1"/>
</dbReference>
<dbReference type="Gene3D" id="1.10.510.10">
    <property type="entry name" value="Transferase(Phosphotransferase) domain 1"/>
    <property type="match status" value="1"/>
</dbReference>
<reference evidence="3" key="1">
    <citation type="submission" date="2018-11" db="EMBL/GenBank/DDBJ databases">
        <authorList>
            <person name="Grassa J C."/>
        </authorList>
    </citation>
    <scope>NUCLEOTIDE SEQUENCE [LARGE SCALE GENOMIC DNA]</scope>
</reference>
<dbReference type="PROSITE" id="PS50011">
    <property type="entry name" value="PROTEIN_KINASE_DOM"/>
    <property type="match status" value="1"/>
</dbReference>
<dbReference type="SUPFAM" id="SSF49493">
    <property type="entry name" value="HSP40/DnaJ peptide-binding domain"/>
    <property type="match status" value="1"/>
</dbReference>
<dbReference type="PANTHER" id="PTHR24078">
    <property type="entry name" value="DNAJ HOMOLOG SUBFAMILY C MEMBER"/>
    <property type="match status" value="1"/>
</dbReference>
<dbReference type="GO" id="GO:0051082">
    <property type="term" value="F:unfolded protein binding"/>
    <property type="evidence" value="ECO:0007669"/>
    <property type="project" value="InterPro"/>
</dbReference>
<protein>
    <recommendedName>
        <fullName evidence="2">Protein kinase domain-containing protein</fullName>
    </recommendedName>
</protein>
<dbReference type="Gramene" id="evm.model.01.1282">
    <property type="protein sequence ID" value="cds.evm.model.01.1282"/>
    <property type="gene ID" value="evm.TU.01.1282"/>
</dbReference>
<dbReference type="AlphaFoldDB" id="A0A803NGD9"/>
<dbReference type="GO" id="GO:0005524">
    <property type="term" value="F:ATP binding"/>
    <property type="evidence" value="ECO:0007669"/>
    <property type="project" value="InterPro"/>
</dbReference>
<dbReference type="GO" id="GO:0004672">
    <property type="term" value="F:protein kinase activity"/>
    <property type="evidence" value="ECO:0007669"/>
    <property type="project" value="InterPro"/>
</dbReference>
<evidence type="ECO:0000313" key="4">
    <source>
        <dbReference type="Proteomes" id="UP000596661"/>
    </source>
</evidence>
<reference evidence="3" key="2">
    <citation type="submission" date="2021-03" db="UniProtKB">
        <authorList>
            <consortium name="EnsemblPlants"/>
        </authorList>
    </citation>
    <scope>IDENTIFICATION</scope>
</reference>
<organism evidence="3 4">
    <name type="scientific">Cannabis sativa</name>
    <name type="common">Hemp</name>
    <name type="synonym">Marijuana</name>
    <dbReference type="NCBI Taxonomy" id="3483"/>
    <lineage>
        <taxon>Eukaryota</taxon>
        <taxon>Viridiplantae</taxon>
        <taxon>Streptophyta</taxon>
        <taxon>Embryophyta</taxon>
        <taxon>Tracheophyta</taxon>
        <taxon>Spermatophyta</taxon>
        <taxon>Magnoliopsida</taxon>
        <taxon>eudicotyledons</taxon>
        <taxon>Gunneridae</taxon>
        <taxon>Pentapetalae</taxon>
        <taxon>rosids</taxon>
        <taxon>fabids</taxon>
        <taxon>Rosales</taxon>
        <taxon>Cannabaceae</taxon>
        <taxon>Cannabis</taxon>
    </lineage>
</organism>
<dbReference type="GO" id="GO:0051087">
    <property type="term" value="F:protein-folding chaperone binding"/>
    <property type="evidence" value="ECO:0007669"/>
    <property type="project" value="TreeGrafter"/>
</dbReference>
<keyword evidence="1" id="KW-0143">Chaperone</keyword>
<dbReference type="GO" id="GO:0006457">
    <property type="term" value="P:protein folding"/>
    <property type="evidence" value="ECO:0007669"/>
    <property type="project" value="InterPro"/>
</dbReference>
<dbReference type="SUPFAM" id="SSF56112">
    <property type="entry name" value="Protein kinase-like (PK-like)"/>
    <property type="match status" value="1"/>
</dbReference>
<dbReference type="InterPro" id="IPR000719">
    <property type="entry name" value="Prot_kinase_dom"/>
</dbReference>
<name>A0A803NGD9_CANSA</name>
<proteinExistence type="predicted"/>
<sequence>MGNEKPGSFPADIIFIIAEKRHQLFKREEDDLEFAIRIPLVKALTGCKISIPLLGGEKMKLSVVDDVIYPGFVKIVPNQGMPLAKDQGKSRGDLRVVFMGIIHRDLKPKNIFIDGDSHMKIIDFGIACKEAYCDALIDDPGIYR</sequence>
<dbReference type="Pfam" id="PF01556">
    <property type="entry name" value="DnaJ_C"/>
    <property type="match status" value="1"/>
</dbReference>
<dbReference type="PROSITE" id="PS00108">
    <property type="entry name" value="PROTEIN_KINASE_ST"/>
    <property type="match status" value="1"/>
</dbReference>
<dbReference type="Proteomes" id="UP000596661">
    <property type="component" value="Chromosome 1"/>
</dbReference>
<evidence type="ECO:0000259" key="2">
    <source>
        <dbReference type="PROSITE" id="PS50011"/>
    </source>
</evidence>
<dbReference type="InterPro" id="IPR008971">
    <property type="entry name" value="HSP40/DnaJ_pept-bd"/>
</dbReference>
<dbReference type="FunFam" id="2.60.260.20:FF:000006">
    <property type="entry name" value="DnaJ subfamily B member 13"/>
    <property type="match status" value="1"/>
</dbReference>